<evidence type="ECO:0000256" key="7">
    <source>
        <dbReference type="ARBA" id="ARBA00050021"/>
    </source>
</evidence>
<dbReference type="PROSITE" id="PS00631">
    <property type="entry name" value="CYTOSOL_AP"/>
    <property type="match status" value="1"/>
</dbReference>
<dbReference type="KEGG" id="cuo:CUROG_06985"/>
<dbReference type="RefSeq" id="WP_151903078.1">
    <property type="nucleotide sequence ID" value="NZ_CP045032.1"/>
</dbReference>
<keyword evidence="11" id="KW-1185">Reference proteome</keyword>
<dbReference type="PANTHER" id="PTHR11963">
    <property type="entry name" value="LEUCINE AMINOPEPTIDASE-RELATED"/>
    <property type="match status" value="1"/>
</dbReference>
<dbReference type="Gene3D" id="3.40.220.10">
    <property type="entry name" value="Leucine Aminopeptidase, subunit E, domain 1"/>
    <property type="match status" value="1"/>
</dbReference>
<name>A0A5J6Z957_9CORY</name>
<evidence type="ECO:0000256" key="1">
    <source>
        <dbReference type="ARBA" id="ARBA00009528"/>
    </source>
</evidence>
<keyword evidence="4 10" id="KW-0378">Hydrolase</keyword>
<dbReference type="Pfam" id="PF00883">
    <property type="entry name" value="Peptidase_M17"/>
    <property type="match status" value="1"/>
</dbReference>
<accession>A0A5J6Z957</accession>
<dbReference type="GO" id="GO:0030145">
    <property type="term" value="F:manganese ion binding"/>
    <property type="evidence" value="ECO:0007669"/>
    <property type="project" value="InterPro"/>
</dbReference>
<dbReference type="EMBL" id="CP045032">
    <property type="protein sequence ID" value="QFQ02752.1"/>
    <property type="molecule type" value="Genomic_DNA"/>
</dbReference>
<reference evidence="11" key="1">
    <citation type="submission" date="2019-10" db="EMBL/GenBank/DDBJ databases">
        <title>Complete genome sequence of Corynebacterium urogenitalis DSM 108747, isolated from the genital tract of a cow.</title>
        <authorList>
            <person name="Ruckert C."/>
            <person name="Ballas P."/>
            <person name="Wagener K."/>
            <person name="Drillich M."/>
            <person name="Kaempfer P."/>
            <person name="Busse H.-J."/>
            <person name="Ehling-Schulz M."/>
        </authorList>
    </citation>
    <scope>NUCLEOTIDE SEQUENCE [LARGE SCALE GENOMIC DNA]</scope>
    <source>
        <strain evidence="11">LMM 1652</strain>
    </source>
</reference>
<dbReference type="InterPro" id="IPR011356">
    <property type="entry name" value="Leucine_aapep/pepB"/>
</dbReference>
<keyword evidence="2 10" id="KW-0031">Aminopeptidase</keyword>
<evidence type="ECO:0000256" key="8">
    <source>
        <dbReference type="ARBA" id="ARBA00050061"/>
    </source>
</evidence>
<proteinExistence type="inferred from homology"/>
<evidence type="ECO:0000256" key="5">
    <source>
        <dbReference type="ARBA" id="ARBA00033172"/>
    </source>
</evidence>
<keyword evidence="3" id="KW-0645">Protease</keyword>
<evidence type="ECO:0000313" key="10">
    <source>
        <dbReference type="EMBL" id="QFQ02752.1"/>
    </source>
</evidence>
<protein>
    <recommendedName>
        <fullName evidence="7">Probable cytosol aminopeptidase</fullName>
    </recommendedName>
    <alternativeName>
        <fullName evidence="8">Leucine aminopeptidase</fullName>
    </alternativeName>
    <alternativeName>
        <fullName evidence="5">Leucyl aminopeptidase</fullName>
    </alternativeName>
</protein>
<evidence type="ECO:0000256" key="6">
    <source>
        <dbReference type="ARBA" id="ARBA00049972"/>
    </source>
</evidence>
<evidence type="ECO:0000256" key="4">
    <source>
        <dbReference type="ARBA" id="ARBA00022801"/>
    </source>
</evidence>
<dbReference type="InterPro" id="IPR000819">
    <property type="entry name" value="Peptidase_M17_C"/>
</dbReference>
<dbReference type="PRINTS" id="PR00481">
    <property type="entry name" value="LAMNOPPTDASE"/>
</dbReference>
<sequence length="485" mass="51838">MSTIPSIPQPVVSITYGDTSSRVEGSEVIDVAIVPGKKGVELNADGVWELGVLEESERLIDLNDSPEFFDQGWRGAGAALVRRLNTVIEGHPVKAKKHLVQISLPQTTSANNLRNLAIGLTVGGHSFVSTNTKRPAKVRTVHIVAASELNRETMAQAVEEGTALGSATCLSRDLANAPANVKSPAWLAEQAKSLVKNIDGVKVKLRDAEWLDRKGFGGILAVGKGSSRPPMLIQLVWDPEEVGKKRRRNTVLLVGKGVTFDTGGISVKPAAGMDTMRTDMTGGASVIAAFRELASRQVNRKIVALIPTAENMVDGNSYRPGDVVEHYGGITTEVTNTDAEGRMLLADAISYGCKKFKPSTVISIATLTGAAKVALGVRTGAVFAPTFSRAVKVARRGASVGERWWPLPQPEYLEDKVDSQIADVRQCPPGPGAITAAMFLRRFTRDTPLIHLDIAGPGRAESVYDEVTPVGTGFGARTLVQWLAH</sequence>
<comment type="function">
    <text evidence="6">Presumably involved in the processing and regular turnover of intracellular proteins. Catalyzes the removal of unsubstituted N-terminal amino acids from various peptides.</text>
</comment>
<evidence type="ECO:0000259" key="9">
    <source>
        <dbReference type="PROSITE" id="PS00631"/>
    </source>
</evidence>
<dbReference type="GO" id="GO:0070006">
    <property type="term" value="F:metalloaminopeptidase activity"/>
    <property type="evidence" value="ECO:0007669"/>
    <property type="project" value="InterPro"/>
</dbReference>
<dbReference type="OrthoDB" id="9809354at2"/>
<gene>
    <name evidence="10" type="primary">pepA2</name>
    <name evidence="10" type="ORF">CUROG_06985</name>
</gene>
<dbReference type="Proteomes" id="UP000326711">
    <property type="component" value="Chromosome"/>
</dbReference>
<dbReference type="InterPro" id="IPR043472">
    <property type="entry name" value="Macro_dom-like"/>
</dbReference>
<evidence type="ECO:0000313" key="11">
    <source>
        <dbReference type="Proteomes" id="UP000326711"/>
    </source>
</evidence>
<dbReference type="CDD" id="cd00433">
    <property type="entry name" value="Peptidase_M17"/>
    <property type="match status" value="1"/>
</dbReference>
<dbReference type="PANTHER" id="PTHR11963:SF23">
    <property type="entry name" value="CYTOSOL AMINOPEPTIDASE"/>
    <property type="match status" value="1"/>
</dbReference>
<dbReference type="GO" id="GO:0005737">
    <property type="term" value="C:cytoplasm"/>
    <property type="evidence" value="ECO:0007669"/>
    <property type="project" value="InterPro"/>
</dbReference>
<evidence type="ECO:0000256" key="2">
    <source>
        <dbReference type="ARBA" id="ARBA00022438"/>
    </source>
</evidence>
<feature type="domain" description="Cytosol aminopeptidase" evidence="9">
    <location>
        <begin position="336"/>
        <end position="343"/>
    </location>
</feature>
<comment type="similarity">
    <text evidence="1">Belongs to the peptidase M17 family.</text>
</comment>
<dbReference type="SUPFAM" id="SSF53187">
    <property type="entry name" value="Zn-dependent exopeptidases"/>
    <property type="match status" value="1"/>
</dbReference>
<evidence type="ECO:0000256" key="3">
    <source>
        <dbReference type="ARBA" id="ARBA00022670"/>
    </source>
</evidence>
<dbReference type="GO" id="GO:0006508">
    <property type="term" value="P:proteolysis"/>
    <property type="evidence" value="ECO:0007669"/>
    <property type="project" value="UniProtKB-KW"/>
</dbReference>
<dbReference type="AlphaFoldDB" id="A0A5J6Z957"/>
<dbReference type="Gene3D" id="3.40.630.10">
    <property type="entry name" value="Zn peptidases"/>
    <property type="match status" value="1"/>
</dbReference>
<organism evidence="10 11">
    <name type="scientific">Corynebacterium urogenitale</name>
    <dbReference type="NCBI Taxonomy" id="2487892"/>
    <lineage>
        <taxon>Bacteria</taxon>
        <taxon>Bacillati</taxon>
        <taxon>Actinomycetota</taxon>
        <taxon>Actinomycetes</taxon>
        <taxon>Mycobacteriales</taxon>
        <taxon>Corynebacteriaceae</taxon>
        <taxon>Corynebacterium</taxon>
    </lineage>
</organism>